<evidence type="ECO:0000256" key="2">
    <source>
        <dbReference type="ARBA" id="ARBA00009638"/>
    </source>
</evidence>
<keyword evidence="5 10" id="KW-0547">Nucleotide-binding</keyword>
<dbReference type="PANTHER" id="PTHR11649">
    <property type="entry name" value="MSS1/TRME-RELATED GTP-BINDING PROTEIN"/>
    <property type="match status" value="1"/>
</dbReference>
<keyword evidence="3 10" id="KW-0132">Cell division</keyword>
<dbReference type="GO" id="GO:0046872">
    <property type="term" value="F:metal ion binding"/>
    <property type="evidence" value="ECO:0007669"/>
    <property type="project" value="UniProtKB-KW"/>
</dbReference>
<dbReference type="PANTHER" id="PTHR11649:SF13">
    <property type="entry name" value="ENGB-TYPE G DOMAIN-CONTAINING PROTEIN"/>
    <property type="match status" value="1"/>
</dbReference>
<evidence type="ECO:0000313" key="12">
    <source>
        <dbReference type="EMBL" id="RCL74725.1"/>
    </source>
</evidence>
<name>A0A368DU39_9PROT</name>
<keyword evidence="7 10" id="KW-0342">GTP-binding</keyword>
<evidence type="ECO:0000256" key="5">
    <source>
        <dbReference type="ARBA" id="ARBA00022741"/>
    </source>
</evidence>
<reference evidence="12 13" key="1">
    <citation type="journal article" date="2018" name="Microbiome">
        <title>Fine metagenomic profile of the Mediterranean stratified and mixed water columns revealed by assembly and recruitment.</title>
        <authorList>
            <person name="Haro-Moreno J.M."/>
            <person name="Lopez-Perez M."/>
            <person name="De La Torre J.R."/>
            <person name="Picazo A."/>
            <person name="Camacho A."/>
            <person name="Rodriguez-Valera F."/>
        </authorList>
    </citation>
    <scope>NUCLEOTIDE SEQUENCE [LARGE SCALE GENOMIC DNA]</scope>
    <source>
        <strain evidence="12">MED-G57</strain>
    </source>
</reference>
<gene>
    <name evidence="10" type="primary">engB</name>
    <name evidence="12" type="ORF">DBW71_00580</name>
</gene>
<dbReference type="EMBL" id="QOQD01000001">
    <property type="protein sequence ID" value="RCL74725.1"/>
    <property type="molecule type" value="Genomic_DNA"/>
</dbReference>
<accession>A0A368DU39</accession>
<evidence type="ECO:0000256" key="6">
    <source>
        <dbReference type="ARBA" id="ARBA00022842"/>
    </source>
</evidence>
<dbReference type="Gene3D" id="3.40.50.300">
    <property type="entry name" value="P-loop containing nucleotide triphosphate hydrolases"/>
    <property type="match status" value="1"/>
</dbReference>
<dbReference type="HAMAP" id="MF_00321">
    <property type="entry name" value="GTPase_EngB"/>
    <property type="match status" value="1"/>
</dbReference>
<keyword evidence="9 10" id="KW-0131">Cell cycle</keyword>
<dbReference type="GO" id="GO:0005525">
    <property type="term" value="F:GTP binding"/>
    <property type="evidence" value="ECO:0007669"/>
    <property type="project" value="UniProtKB-UniRule"/>
</dbReference>
<dbReference type="CDD" id="cd01876">
    <property type="entry name" value="YihA_EngB"/>
    <property type="match status" value="1"/>
</dbReference>
<evidence type="ECO:0000313" key="13">
    <source>
        <dbReference type="Proteomes" id="UP000253570"/>
    </source>
</evidence>
<evidence type="ECO:0000256" key="10">
    <source>
        <dbReference type="HAMAP-Rule" id="MF_00321"/>
    </source>
</evidence>
<dbReference type="NCBIfam" id="TIGR03598">
    <property type="entry name" value="GTPase_YsxC"/>
    <property type="match status" value="1"/>
</dbReference>
<dbReference type="InterPro" id="IPR027417">
    <property type="entry name" value="P-loop_NTPase"/>
</dbReference>
<evidence type="ECO:0000259" key="11">
    <source>
        <dbReference type="PROSITE" id="PS51706"/>
    </source>
</evidence>
<comment type="function">
    <text evidence="10">Necessary for normal cell division and for the maintenance of normal septation.</text>
</comment>
<sequence>MLTISDFSTEEYENARVLFSRESKFITSAVDSTGYPILNLKEVAFAGRSNVGKSSLINSITGINGIARVSNTPGRTQMINFFSQDNKFLLVDLPGFGYAKASKDLIKKWKNLTYKYLQGRKELETVFFLIDSRHGIKEIDETAMDILDNAAVSYQVVLTKFDKISKDTYLKLFKSINSIINKRAAARPGIIITSSKDKNGVDLLRALIYRIINI</sequence>
<evidence type="ECO:0000256" key="9">
    <source>
        <dbReference type="ARBA" id="ARBA00023306"/>
    </source>
</evidence>
<evidence type="ECO:0000256" key="7">
    <source>
        <dbReference type="ARBA" id="ARBA00023134"/>
    </source>
</evidence>
<dbReference type="GO" id="GO:0000917">
    <property type="term" value="P:division septum assembly"/>
    <property type="evidence" value="ECO:0007669"/>
    <property type="project" value="UniProtKB-KW"/>
</dbReference>
<dbReference type="PROSITE" id="PS51706">
    <property type="entry name" value="G_ENGB"/>
    <property type="match status" value="1"/>
</dbReference>
<dbReference type="Pfam" id="PF01926">
    <property type="entry name" value="MMR_HSR1"/>
    <property type="match status" value="1"/>
</dbReference>
<evidence type="ECO:0000256" key="8">
    <source>
        <dbReference type="ARBA" id="ARBA00023210"/>
    </source>
</evidence>
<dbReference type="InterPro" id="IPR030393">
    <property type="entry name" value="G_ENGB_dom"/>
</dbReference>
<proteinExistence type="inferred from homology"/>
<comment type="similarity">
    <text evidence="2 10">Belongs to the TRAFAC class TrmE-Era-EngA-EngB-Septin-like GTPase superfamily. EngB GTPase family.</text>
</comment>
<comment type="cofactor">
    <cofactor evidence="1">
        <name>Mg(2+)</name>
        <dbReference type="ChEBI" id="CHEBI:18420"/>
    </cofactor>
</comment>
<evidence type="ECO:0000256" key="1">
    <source>
        <dbReference type="ARBA" id="ARBA00001946"/>
    </source>
</evidence>
<keyword evidence="4" id="KW-0479">Metal-binding</keyword>
<keyword evidence="6" id="KW-0460">Magnesium</keyword>
<dbReference type="InterPro" id="IPR006073">
    <property type="entry name" value="GTP-bd"/>
</dbReference>
<dbReference type="AlphaFoldDB" id="A0A368DU39"/>
<dbReference type="Proteomes" id="UP000253570">
    <property type="component" value="Unassembled WGS sequence"/>
</dbReference>
<evidence type="ECO:0000256" key="4">
    <source>
        <dbReference type="ARBA" id="ARBA00022723"/>
    </source>
</evidence>
<dbReference type="InterPro" id="IPR019987">
    <property type="entry name" value="GTP-bd_ribosome_bio_YsxC"/>
</dbReference>
<protein>
    <recommendedName>
        <fullName evidence="10">Probable GTP-binding protein EngB</fullName>
    </recommendedName>
</protein>
<comment type="caution">
    <text evidence="12">The sequence shown here is derived from an EMBL/GenBank/DDBJ whole genome shotgun (WGS) entry which is preliminary data.</text>
</comment>
<feature type="domain" description="EngB-type G" evidence="11">
    <location>
        <begin position="39"/>
        <end position="214"/>
    </location>
</feature>
<organism evidence="12 13">
    <name type="scientific">PS1 clade bacterium</name>
    <dbReference type="NCBI Taxonomy" id="2175152"/>
    <lineage>
        <taxon>Bacteria</taxon>
        <taxon>Pseudomonadati</taxon>
        <taxon>Pseudomonadota</taxon>
        <taxon>Alphaproteobacteria</taxon>
        <taxon>PS1 clade</taxon>
    </lineage>
</organism>
<keyword evidence="8 10" id="KW-0717">Septation</keyword>
<evidence type="ECO:0000256" key="3">
    <source>
        <dbReference type="ARBA" id="ARBA00022618"/>
    </source>
</evidence>
<dbReference type="SUPFAM" id="SSF52540">
    <property type="entry name" value="P-loop containing nucleoside triphosphate hydrolases"/>
    <property type="match status" value="1"/>
</dbReference>